<evidence type="ECO:0000256" key="2">
    <source>
        <dbReference type="SAM" id="MobiDB-lite"/>
    </source>
</evidence>
<evidence type="ECO:0000256" key="1">
    <source>
        <dbReference type="ARBA" id="ARBA00022801"/>
    </source>
</evidence>
<name>A0ABS2IKK8_9GAMM</name>
<keyword evidence="5" id="KW-1185">Reference proteome</keyword>
<comment type="caution">
    <text evidence="4">The sequence shown here is derived from an EMBL/GenBank/DDBJ whole genome shotgun (WGS) entry which is preliminary data.</text>
</comment>
<evidence type="ECO:0000313" key="4">
    <source>
        <dbReference type="EMBL" id="MBM7062527.1"/>
    </source>
</evidence>
<evidence type="ECO:0000313" key="5">
    <source>
        <dbReference type="Proteomes" id="UP000717995"/>
    </source>
</evidence>
<keyword evidence="1 4" id="KW-0378">Hydrolase</keyword>
<feature type="domain" description="Alpha/beta hydrolase fold-3" evidence="3">
    <location>
        <begin position="112"/>
        <end position="319"/>
    </location>
</feature>
<dbReference type="InterPro" id="IPR029058">
    <property type="entry name" value="AB_hydrolase_fold"/>
</dbReference>
<dbReference type="InterPro" id="IPR050300">
    <property type="entry name" value="GDXG_lipolytic_enzyme"/>
</dbReference>
<dbReference type="PANTHER" id="PTHR48081:SF8">
    <property type="entry name" value="ALPHA_BETA HYDROLASE FOLD-3 DOMAIN-CONTAINING PROTEIN-RELATED"/>
    <property type="match status" value="1"/>
</dbReference>
<evidence type="ECO:0000259" key="3">
    <source>
        <dbReference type="Pfam" id="PF07859"/>
    </source>
</evidence>
<dbReference type="GO" id="GO:0016787">
    <property type="term" value="F:hydrolase activity"/>
    <property type="evidence" value="ECO:0007669"/>
    <property type="project" value="UniProtKB-KW"/>
</dbReference>
<protein>
    <submittedName>
        <fullName evidence="4">Alpha/beta hydrolase</fullName>
    </submittedName>
</protein>
<dbReference type="PANTHER" id="PTHR48081">
    <property type="entry name" value="AB HYDROLASE SUPERFAMILY PROTEIN C4A8.06C"/>
    <property type="match status" value="1"/>
</dbReference>
<dbReference type="EMBL" id="JAFEUP010000005">
    <property type="protein sequence ID" value="MBM7062527.1"/>
    <property type="molecule type" value="Genomic_DNA"/>
</dbReference>
<sequence length="436" mass="47341">MKRIKKRLDPQPSPALVSHRSGAGMPHVLRSAAPDREARAFLRLFNQANRLRPVEHYSVTEIRQVWRLTALSLGRRLPVARVIEQVIDGPAGPIELRVFTPRKSKQPLPAFLWCHGGGFMVGGLDTADGICRNIALAGDCISIAVRYRLTPEHDLNAGREDFLAALQWVAQHGATLGIDTTRLAVGGDSAGGNIAAAVAQENRRRGGTPLCLQVLAYPATDLVEEFPSLTENAEGFLLTHHLLEHIKQTIADAMDRLNPEDPWLSPRRCSELHGLPPALLVSAGFDPIRDDGLDYAAKLRAAGVPVELLHYAGQFHGFLNFDAVIGASRDALQRIGAGLAAAFRESARDLTLEIADQPSTGSAPLAAAGEVATSLLTVWTASEGWHDTLLRQLSPTVAAATRWLLWPCRTYSQLFRRPLGRRLALGAAQQTYPVGP</sequence>
<dbReference type="SUPFAM" id="SSF53474">
    <property type="entry name" value="alpha/beta-Hydrolases"/>
    <property type="match status" value="1"/>
</dbReference>
<dbReference type="Pfam" id="PF07859">
    <property type="entry name" value="Abhydrolase_3"/>
    <property type="match status" value="1"/>
</dbReference>
<dbReference type="RefSeq" id="WP_205349710.1">
    <property type="nucleotide sequence ID" value="NZ_JAFEUP010000005.1"/>
</dbReference>
<dbReference type="Proteomes" id="UP000717995">
    <property type="component" value="Unassembled WGS sequence"/>
</dbReference>
<accession>A0ABS2IKK8</accession>
<reference evidence="4 5" key="1">
    <citation type="submission" date="2021-02" db="EMBL/GenBank/DDBJ databases">
        <authorList>
            <person name="Lee D.-H."/>
        </authorList>
    </citation>
    <scope>NUCLEOTIDE SEQUENCE [LARGE SCALE GENOMIC DNA]</scope>
    <source>
        <strain evidence="4 5">UL073</strain>
    </source>
</reference>
<gene>
    <name evidence="4" type="ORF">JQX08_17580</name>
</gene>
<proteinExistence type="predicted"/>
<organism evidence="4 5">
    <name type="scientific">Zestomonas insulae</name>
    <dbReference type="NCBI Taxonomy" id="2809017"/>
    <lineage>
        <taxon>Bacteria</taxon>
        <taxon>Pseudomonadati</taxon>
        <taxon>Pseudomonadota</taxon>
        <taxon>Gammaproteobacteria</taxon>
        <taxon>Pseudomonadales</taxon>
        <taxon>Pseudomonadaceae</taxon>
        <taxon>Zestomonas</taxon>
    </lineage>
</organism>
<dbReference type="Gene3D" id="3.40.50.1820">
    <property type="entry name" value="alpha/beta hydrolase"/>
    <property type="match status" value="1"/>
</dbReference>
<dbReference type="InterPro" id="IPR013094">
    <property type="entry name" value="AB_hydrolase_3"/>
</dbReference>
<feature type="region of interest" description="Disordered" evidence="2">
    <location>
        <begin position="1"/>
        <end position="21"/>
    </location>
</feature>